<organism evidence="3 4">
    <name type="scientific">Sorangium cellulosum</name>
    <name type="common">Polyangium cellulosum</name>
    <dbReference type="NCBI Taxonomy" id="56"/>
    <lineage>
        <taxon>Bacteria</taxon>
        <taxon>Pseudomonadati</taxon>
        <taxon>Myxococcota</taxon>
        <taxon>Polyangia</taxon>
        <taxon>Polyangiales</taxon>
        <taxon>Polyangiaceae</taxon>
        <taxon>Sorangium</taxon>
    </lineage>
</organism>
<dbReference type="Pfam" id="PF00903">
    <property type="entry name" value="Glyoxalase"/>
    <property type="match status" value="1"/>
</dbReference>
<evidence type="ECO:0000313" key="3">
    <source>
        <dbReference type="EMBL" id="AUX28201.1"/>
    </source>
</evidence>
<proteinExistence type="predicted"/>
<feature type="region of interest" description="Disordered" evidence="1">
    <location>
        <begin position="126"/>
        <end position="162"/>
    </location>
</feature>
<evidence type="ECO:0000256" key="1">
    <source>
        <dbReference type="SAM" id="MobiDB-lite"/>
    </source>
</evidence>
<feature type="domain" description="Glyoxalase/fosfomycin resistance/dioxygenase" evidence="2">
    <location>
        <begin position="4"/>
        <end position="69"/>
    </location>
</feature>
<reference evidence="3 4" key="1">
    <citation type="submission" date="2015-09" db="EMBL/GenBank/DDBJ databases">
        <title>Sorangium comparison.</title>
        <authorList>
            <person name="Zaburannyi N."/>
            <person name="Bunk B."/>
            <person name="Overmann J."/>
            <person name="Mueller R."/>
        </authorList>
    </citation>
    <scope>NUCLEOTIDE SEQUENCE [LARGE SCALE GENOMIC DNA]</scope>
    <source>
        <strain evidence="3 4">So ce836</strain>
    </source>
</reference>
<dbReference type="Proteomes" id="UP000295497">
    <property type="component" value="Chromosome"/>
</dbReference>
<accession>A0A4P2QFF1</accession>
<sequence length="162" mass="17840">MKPRIKVITIGVDDLEVSLRFYREGLGFQAEGIVGNEFEYGAVVFFQLQPGLRLALWPRTSIAHDTGLWSSPWSSPGSADSLTMPRARSRRSSIRTRSGSCRRAVSAVVSGCRSSRCSLRSMRWRPLASGSARARPAPPSASRRSSRPRRCPSSRRRGSCSG</sequence>
<gene>
    <name evidence="3" type="ORF">SOCE836_002690</name>
</gene>
<protein>
    <recommendedName>
        <fullName evidence="2">Glyoxalase/fosfomycin resistance/dioxygenase domain-containing protein</fullName>
    </recommendedName>
</protein>
<feature type="compositionally biased region" description="Low complexity" evidence="1">
    <location>
        <begin position="128"/>
        <end position="143"/>
    </location>
</feature>
<dbReference type="AlphaFoldDB" id="A0A4P2QFF1"/>
<feature type="compositionally biased region" description="Low complexity" evidence="1">
    <location>
        <begin position="72"/>
        <end position="82"/>
    </location>
</feature>
<feature type="compositionally biased region" description="Basic residues" evidence="1">
    <location>
        <begin position="144"/>
        <end position="162"/>
    </location>
</feature>
<dbReference type="Gene3D" id="3.10.180.10">
    <property type="entry name" value="2,3-Dihydroxybiphenyl 1,2-Dioxygenase, domain 1"/>
    <property type="match status" value="1"/>
</dbReference>
<name>A0A4P2QFF1_SORCE</name>
<evidence type="ECO:0000259" key="2">
    <source>
        <dbReference type="Pfam" id="PF00903"/>
    </source>
</evidence>
<dbReference type="EMBL" id="CP012672">
    <property type="protein sequence ID" value="AUX28201.1"/>
    <property type="molecule type" value="Genomic_DNA"/>
</dbReference>
<dbReference type="InterPro" id="IPR029068">
    <property type="entry name" value="Glyas_Bleomycin-R_OHBP_Dase"/>
</dbReference>
<dbReference type="SUPFAM" id="SSF54593">
    <property type="entry name" value="Glyoxalase/Bleomycin resistance protein/Dihydroxybiphenyl dioxygenase"/>
    <property type="match status" value="1"/>
</dbReference>
<evidence type="ECO:0000313" key="4">
    <source>
        <dbReference type="Proteomes" id="UP000295497"/>
    </source>
</evidence>
<feature type="region of interest" description="Disordered" evidence="1">
    <location>
        <begin position="72"/>
        <end position="99"/>
    </location>
</feature>
<dbReference type="InterPro" id="IPR004360">
    <property type="entry name" value="Glyas_Fos-R_dOase_dom"/>
</dbReference>